<keyword evidence="4" id="KW-0812">Transmembrane</keyword>
<accession>A0A6I9N6A7</accession>
<keyword evidence="6" id="KW-1133">Transmembrane helix</keyword>
<sequence>MFIVPQVYGGFVTSRLVRGDESPVKCAAVLSPITDFELYASAFSERYLGLPKPDPRAYTMANLAHKASQFMDKKFLIIHPTADEKVHFQHTAKFISQLINEKANYTLQLFANHWEFFDHSWIPQQSEEYPSQCLHSTS</sequence>
<organism evidence="11 12">
    <name type="scientific">Notothenia coriiceps</name>
    <name type="common">black rockcod</name>
    <dbReference type="NCBI Taxonomy" id="8208"/>
    <lineage>
        <taxon>Eukaryota</taxon>
        <taxon>Metazoa</taxon>
        <taxon>Chordata</taxon>
        <taxon>Craniata</taxon>
        <taxon>Vertebrata</taxon>
        <taxon>Euteleostomi</taxon>
        <taxon>Actinopterygii</taxon>
        <taxon>Neopterygii</taxon>
        <taxon>Teleostei</taxon>
        <taxon>Neoteleostei</taxon>
        <taxon>Acanthomorphata</taxon>
        <taxon>Eupercaria</taxon>
        <taxon>Perciformes</taxon>
        <taxon>Notothenioidei</taxon>
        <taxon>Nototheniidae</taxon>
        <taxon>Notothenia</taxon>
    </lineage>
</organism>
<dbReference type="GO" id="GO:0015459">
    <property type="term" value="F:potassium channel regulator activity"/>
    <property type="evidence" value="ECO:0007669"/>
    <property type="project" value="TreeGrafter"/>
</dbReference>
<dbReference type="GO" id="GO:1901379">
    <property type="term" value="P:regulation of potassium ion transmembrane transport"/>
    <property type="evidence" value="ECO:0007669"/>
    <property type="project" value="TreeGrafter"/>
</dbReference>
<dbReference type="PANTHER" id="PTHR11731:SF20">
    <property type="entry name" value="DIPEPTIDYL AMINOPEPTIDASE-LIKE PROTEIN 6"/>
    <property type="match status" value="1"/>
</dbReference>
<dbReference type="GO" id="GO:0006508">
    <property type="term" value="P:proteolysis"/>
    <property type="evidence" value="ECO:0007669"/>
    <property type="project" value="InterPro"/>
</dbReference>
<evidence type="ECO:0000259" key="10">
    <source>
        <dbReference type="Pfam" id="PF00326"/>
    </source>
</evidence>
<comment type="similarity">
    <text evidence="2">Belongs to the peptidase S9B family.</text>
</comment>
<reference evidence="12" key="1">
    <citation type="submission" date="2025-08" db="UniProtKB">
        <authorList>
            <consortium name="RefSeq"/>
        </authorList>
    </citation>
    <scope>IDENTIFICATION</scope>
    <source>
        <tissue evidence="12">Muscle</tissue>
    </source>
</reference>
<proteinExistence type="inferred from homology"/>
<evidence type="ECO:0000313" key="12">
    <source>
        <dbReference type="RefSeq" id="XP_010769856.1"/>
    </source>
</evidence>
<keyword evidence="5" id="KW-0735">Signal-anchor</keyword>
<dbReference type="GO" id="GO:0008076">
    <property type="term" value="C:voltage-gated potassium channel complex"/>
    <property type="evidence" value="ECO:0007669"/>
    <property type="project" value="TreeGrafter"/>
</dbReference>
<evidence type="ECO:0000256" key="9">
    <source>
        <dbReference type="ARBA" id="ARBA00023180"/>
    </source>
</evidence>
<keyword evidence="11" id="KW-1185">Reference proteome</keyword>
<evidence type="ECO:0000256" key="7">
    <source>
        <dbReference type="ARBA" id="ARBA00023136"/>
    </source>
</evidence>
<gene>
    <name evidence="12" type="primary">LOC104945830</name>
</gene>
<dbReference type="InterPro" id="IPR029058">
    <property type="entry name" value="AB_hydrolase_fold"/>
</dbReference>
<dbReference type="SUPFAM" id="SSF53474">
    <property type="entry name" value="alpha/beta-Hydrolases"/>
    <property type="match status" value="1"/>
</dbReference>
<evidence type="ECO:0000256" key="8">
    <source>
        <dbReference type="ARBA" id="ARBA00023157"/>
    </source>
</evidence>
<dbReference type="RefSeq" id="XP_010769856.1">
    <property type="nucleotide sequence ID" value="XM_010771554.1"/>
</dbReference>
<protein>
    <submittedName>
        <fullName evidence="12">Dipeptidyl aminopeptidase-like protein 6</fullName>
    </submittedName>
</protein>
<keyword evidence="3" id="KW-1003">Cell membrane</keyword>
<dbReference type="AlphaFoldDB" id="A0A6I9N6A7"/>
<keyword evidence="8" id="KW-1015">Disulfide bond</keyword>
<evidence type="ECO:0000256" key="3">
    <source>
        <dbReference type="ARBA" id="ARBA00022475"/>
    </source>
</evidence>
<evidence type="ECO:0000256" key="4">
    <source>
        <dbReference type="ARBA" id="ARBA00022692"/>
    </source>
</evidence>
<dbReference type="Gene3D" id="3.40.50.1820">
    <property type="entry name" value="alpha/beta hydrolase"/>
    <property type="match status" value="1"/>
</dbReference>
<dbReference type="Proteomes" id="UP000504611">
    <property type="component" value="Unplaced"/>
</dbReference>
<evidence type="ECO:0000313" key="11">
    <source>
        <dbReference type="Proteomes" id="UP000504611"/>
    </source>
</evidence>
<dbReference type="OrthoDB" id="16520at2759"/>
<dbReference type="InterPro" id="IPR050278">
    <property type="entry name" value="Serine_Prot_S9B/DPPIV"/>
</dbReference>
<keyword evidence="7" id="KW-0472">Membrane</keyword>
<dbReference type="InterPro" id="IPR001375">
    <property type="entry name" value="Peptidase_S9_cat"/>
</dbReference>
<dbReference type="KEGG" id="ncc:104945830"/>
<dbReference type="Pfam" id="PF00326">
    <property type="entry name" value="Peptidase_S9"/>
    <property type="match status" value="1"/>
</dbReference>
<evidence type="ECO:0000256" key="2">
    <source>
        <dbReference type="ARBA" id="ARBA00006150"/>
    </source>
</evidence>
<evidence type="ECO:0000256" key="1">
    <source>
        <dbReference type="ARBA" id="ARBA00004401"/>
    </source>
</evidence>
<keyword evidence="9" id="KW-0325">Glycoprotein</keyword>
<evidence type="ECO:0000256" key="5">
    <source>
        <dbReference type="ARBA" id="ARBA00022968"/>
    </source>
</evidence>
<dbReference type="GO" id="GO:0008236">
    <property type="term" value="F:serine-type peptidase activity"/>
    <property type="evidence" value="ECO:0007669"/>
    <property type="project" value="InterPro"/>
</dbReference>
<feature type="domain" description="Peptidase S9 prolyl oligopeptidase catalytic" evidence="10">
    <location>
        <begin position="8"/>
        <end position="112"/>
    </location>
</feature>
<name>A0A6I9N6A7_9TELE</name>
<evidence type="ECO:0000256" key="6">
    <source>
        <dbReference type="ARBA" id="ARBA00022989"/>
    </source>
</evidence>
<dbReference type="PANTHER" id="PTHR11731">
    <property type="entry name" value="PROTEASE FAMILY S9B,C DIPEPTIDYL-PEPTIDASE IV-RELATED"/>
    <property type="match status" value="1"/>
</dbReference>
<comment type="subcellular location">
    <subcellularLocation>
        <location evidence="1">Cell membrane</location>
        <topology evidence="1">Single-pass type II membrane protein</topology>
    </subcellularLocation>
</comment>
<dbReference type="GeneID" id="104945830"/>